<gene>
    <name evidence="4" type="ORF">GC722_14480</name>
</gene>
<name>A0A6A9V1J2_9ACTN</name>
<dbReference type="Gene3D" id="3.30.1380.10">
    <property type="match status" value="1"/>
</dbReference>
<proteinExistence type="predicted"/>
<evidence type="ECO:0000259" key="2">
    <source>
        <dbReference type="Pfam" id="PF01471"/>
    </source>
</evidence>
<dbReference type="InterPro" id="IPR036366">
    <property type="entry name" value="PGBDSf"/>
</dbReference>
<dbReference type="SUPFAM" id="SSF55166">
    <property type="entry name" value="Hedgehog/DD-peptidase"/>
    <property type="match status" value="1"/>
</dbReference>
<dbReference type="InterPro" id="IPR006311">
    <property type="entry name" value="TAT_signal"/>
</dbReference>
<feature type="region of interest" description="Disordered" evidence="1">
    <location>
        <begin position="1"/>
        <end position="20"/>
    </location>
</feature>
<evidence type="ECO:0000259" key="3">
    <source>
        <dbReference type="Pfam" id="PF13539"/>
    </source>
</evidence>
<reference evidence="4 5" key="1">
    <citation type="submission" date="2019-12" db="EMBL/GenBank/DDBJ databases">
        <title>Auraticoccus cholistani sp. nov., an actinomycete isolated from soil of Cholistan desert.</title>
        <authorList>
            <person name="Cheema M.T."/>
        </authorList>
    </citation>
    <scope>NUCLEOTIDE SEQUENCE [LARGE SCALE GENOMIC DNA]</scope>
    <source>
        <strain evidence="4 5">F435</strain>
    </source>
</reference>
<dbReference type="PROSITE" id="PS51318">
    <property type="entry name" value="TAT"/>
    <property type="match status" value="1"/>
</dbReference>
<dbReference type="SUPFAM" id="SSF47090">
    <property type="entry name" value="PGBD-like"/>
    <property type="match status" value="1"/>
</dbReference>
<sequence length="272" mass="28028">MCEHHTPVHPTRTGPPTSRIGRRSLLRTAGVAVAGLAGAGGLGRAAAAVQETSQNGWPAASDLPRNRDFAVDGVLFPSGVAHGAPDVILGYVARQFAATVEPLVDPGCWGFSYRPVTGGTSLSNHASGTAIDINAPQHPYGASGTFTAAQVSAIRAILSHCDGVVRWGGDYSSTKDEMHFELNRPPGAEVDALVQKLGGTPQPPARPTISEGDTGQAVRDAQTLLNQKGGYGLVVDGVFGPATTAAVRDIQARNGLTVDGVVGPRTWAVLDA</sequence>
<evidence type="ECO:0000256" key="1">
    <source>
        <dbReference type="SAM" id="MobiDB-lite"/>
    </source>
</evidence>
<protein>
    <submittedName>
        <fullName evidence="4">Uncharacterized protein</fullName>
    </submittedName>
</protein>
<evidence type="ECO:0000313" key="4">
    <source>
        <dbReference type="EMBL" id="MVA77220.1"/>
    </source>
</evidence>
<dbReference type="GO" id="GO:0008233">
    <property type="term" value="F:peptidase activity"/>
    <property type="evidence" value="ECO:0007669"/>
    <property type="project" value="InterPro"/>
</dbReference>
<feature type="domain" description="Peptidoglycan binding-like" evidence="2">
    <location>
        <begin position="214"/>
        <end position="270"/>
    </location>
</feature>
<dbReference type="Gene3D" id="1.10.101.10">
    <property type="entry name" value="PGBD-like superfamily/PGBD"/>
    <property type="match status" value="1"/>
</dbReference>
<feature type="domain" description="Peptidase M15C" evidence="3">
    <location>
        <begin position="118"/>
        <end position="182"/>
    </location>
</feature>
<dbReference type="Pfam" id="PF13539">
    <property type="entry name" value="Peptidase_M15_4"/>
    <property type="match status" value="1"/>
</dbReference>
<dbReference type="EMBL" id="WPCU01000010">
    <property type="protein sequence ID" value="MVA77220.1"/>
    <property type="molecule type" value="Genomic_DNA"/>
</dbReference>
<keyword evidence="5" id="KW-1185">Reference proteome</keyword>
<organism evidence="4 5">
    <name type="scientific">Auraticoccus cholistanensis</name>
    <dbReference type="NCBI Taxonomy" id="2656650"/>
    <lineage>
        <taxon>Bacteria</taxon>
        <taxon>Bacillati</taxon>
        <taxon>Actinomycetota</taxon>
        <taxon>Actinomycetes</taxon>
        <taxon>Propionibacteriales</taxon>
        <taxon>Propionibacteriaceae</taxon>
        <taxon>Auraticoccus</taxon>
    </lineage>
</organism>
<comment type="caution">
    <text evidence="4">The sequence shown here is derived from an EMBL/GenBank/DDBJ whole genome shotgun (WGS) entry which is preliminary data.</text>
</comment>
<accession>A0A6A9V1J2</accession>
<dbReference type="AlphaFoldDB" id="A0A6A9V1J2"/>
<dbReference type="InterPro" id="IPR036365">
    <property type="entry name" value="PGBD-like_sf"/>
</dbReference>
<dbReference type="Pfam" id="PF01471">
    <property type="entry name" value="PG_binding_1"/>
    <property type="match status" value="1"/>
</dbReference>
<dbReference type="InterPro" id="IPR039561">
    <property type="entry name" value="Peptidase_M15C"/>
</dbReference>
<dbReference type="InterPro" id="IPR009045">
    <property type="entry name" value="Zn_M74/Hedgehog-like"/>
</dbReference>
<dbReference type="Proteomes" id="UP000435304">
    <property type="component" value="Unassembled WGS sequence"/>
</dbReference>
<dbReference type="InterPro" id="IPR002477">
    <property type="entry name" value="Peptidoglycan-bd-like"/>
</dbReference>
<evidence type="ECO:0000313" key="5">
    <source>
        <dbReference type="Proteomes" id="UP000435304"/>
    </source>
</evidence>